<evidence type="ECO:0000313" key="7">
    <source>
        <dbReference type="Proteomes" id="UP000505210"/>
    </source>
</evidence>
<keyword evidence="5" id="KW-0119">Carbohydrate metabolism</keyword>
<sequence length="234" mass="24811">MSSHSQAVSFNDRWLHWLQTERAIAVIRAPNLATGEAMARAVAAGGMRLIEVTWNSDRPETLVHQLRQRLPDCLIGAGTITTPQQVSAAIASGAQFLFSPHTNRALIQQAAELEIPFVAGALTPTEIMTAWQAGAAAVKVFPIQCVGGADYLRAVREPLGEIPLVPTGGVTLENARTMLEAGAIAVGLAGQLFPKAAVKNGEWAIVQERAAQLKHSLEHSLEPSLGSRAAFGAV</sequence>
<comment type="subunit">
    <text evidence="3">Homotrimer.</text>
</comment>
<dbReference type="PANTHER" id="PTHR30246">
    <property type="entry name" value="2-KETO-3-DEOXY-6-PHOSPHOGLUCONATE ALDOLASE"/>
    <property type="match status" value="1"/>
</dbReference>
<evidence type="ECO:0000256" key="2">
    <source>
        <dbReference type="ARBA" id="ARBA00006906"/>
    </source>
</evidence>
<dbReference type="InterPro" id="IPR013785">
    <property type="entry name" value="Aldolase_TIM"/>
</dbReference>
<keyword evidence="4 6" id="KW-0456">Lyase</keyword>
<dbReference type="NCBIfam" id="TIGR01182">
    <property type="entry name" value="eda"/>
    <property type="match status" value="1"/>
</dbReference>
<dbReference type="NCBIfam" id="NF005673">
    <property type="entry name" value="PRK07455.1"/>
    <property type="match status" value="1"/>
</dbReference>
<evidence type="ECO:0000256" key="5">
    <source>
        <dbReference type="ARBA" id="ARBA00023277"/>
    </source>
</evidence>
<dbReference type="AlphaFoldDB" id="A0A6M8BKQ9"/>
<evidence type="ECO:0000256" key="1">
    <source>
        <dbReference type="ARBA" id="ARBA00004761"/>
    </source>
</evidence>
<proteinExistence type="inferred from homology"/>
<dbReference type="GO" id="GO:0008675">
    <property type="term" value="F:2-dehydro-3-deoxy-phosphogluconate aldolase activity"/>
    <property type="evidence" value="ECO:0007669"/>
    <property type="project" value="UniProtKB-EC"/>
</dbReference>
<protein>
    <submittedName>
        <fullName evidence="6">Bifunctional 4-hydroxy-2-oxoglutarate aldolase/2-dehydro-3-deoxy-phosphogluconate aldolase</fullName>
        <ecNumber evidence="6">4.1.2.14</ecNumber>
        <ecNumber evidence="6">4.1.3.16</ecNumber>
    </submittedName>
</protein>
<dbReference type="PANTHER" id="PTHR30246:SF1">
    <property type="entry name" value="2-DEHYDRO-3-DEOXY-6-PHOSPHOGALACTONATE ALDOLASE-RELATED"/>
    <property type="match status" value="1"/>
</dbReference>
<dbReference type="Gene3D" id="3.20.20.70">
    <property type="entry name" value="Aldolase class I"/>
    <property type="match status" value="1"/>
</dbReference>
<comment type="pathway">
    <text evidence="1">Carbohydrate acid metabolism.</text>
</comment>
<reference evidence="6 7" key="1">
    <citation type="submission" date="2020-05" db="EMBL/GenBank/DDBJ databases">
        <title>Complete genome sequence of of a novel Thermoleptolyngbya strain isolated from hot springs of Ganzi, Sichuan China.</title>
        <authorList>
            <person name="Tang J."/>
            <person name="Daroch M."/>
            <person name="Li L."/>
            <person name="Waleron K."/>
            <person name="Waleron M."/>
            <person name="Waleron M."/>
        </authorList>
    </citation>
    <scope>NUCLEOTIDE SEQUENCE [LARGE SCALE GENOMIC DNA]</scope>
    <source>
        <strain evidence="6 7">PKUAC-SCTA183</strain>
    </source>
</reference>
<dbReference type="EMBL" id="CP053661">
    <property type="protein sequence ID" value="QKD85106.1"/>
    <property type="molecule type" value="Genomic_DNA"/>
</dbReference>
<evidence type="ECO:0000256" key="4">
    <source>
        <dbReference type="ARBA" id="ARBA00023239"/>
    </source>
</evidence>
<gene>
    <name evidence="6" type="ORF">HPC62_20690</name>
</gene>
<dbReference type="Proteomes" id="UP000505210">
    <property type="component" value="Chromosome"/>
</dbReference>
<accession>A0A6M8BKQ9</accession>
<dbReference type="KEGG" id="theu:HPC62_20690"/>
<comment type="similarity">
    <text evidence="2">Belongs to the KHG/KDPG aldolase family.</text>
</comment>
<evidence type="ECO:0000256" key="3">
    <source>
        <dbReference type="ARBA" id="ARBA00011233"/>
    </source>
</evidence>
<dbReference type="EC" id="4.1.3.16" evidence="6"/>
<dbReference type="InterPro" id="IPR000887">
    <property type="entry name" value="Aldlse_KDPG_KHG"/>
</dbReference>
<dbReference type="GO" id="GO:0008700">
    <property type="term" value="F:(R,S)-4-hydroxy-2-oxoglutarate aldolase activity"/>
    <property type="evidence" value="ECO:0007669"/>
    <property type="project" value="UniProtKB-EC"/>
</dbReference>
<dbReference type="EC" id="4.1.2.14" evidence="6"/>
<dbReference type="SUPFAM" id="SSF51569">
    <property type="entry name" value="Aldolase"/>
    <property type="match status" value="1"/>
</dbReference>
<evidence type="ECO:0000313" key="6">
    <source>
        <dbReference type="EMBL" id="QKD85106.1"/>
    </source>
</evidence>
<organism evidence="6 7">
    <name type="scientific">Thermoleptolyngbya sichuanensis A183</name>
    <dbReference type="NCBI Taxonomy" id="2737172"/>
    <lineage>
        <taxon>Bacteria</taxon>
        <taxon>Bacillati</taxon>
        <taxon>Cyanobacteriota</taxon>
        <taxon>Cyanophyceae</taxon>
        <taxon>Oculatellales</taxon>
        <taxon>Oculatellaceae</taxon>
        <taxon>Thermoleptolyngbya</taxon>
        <taxon>Thermoleptolyngbya sichuanensis</taxon>
    </lineage>
</organism>
<name>A0A6M8BKQ9_9CYAN</name>
<keyword evidence="7" id="KW-1185">Reference proteome</keyword>
<dbReference type="Pfam" id="PF01081">
    <property type="entry name" value="Aldolase"/>
    <property type="match status" value="1"/>
</dbReference>
<dbReference type="CDD" id="cd00452">
    <property type="entry name" value="KDPG_aldolase"/>
    <property type="match status" value="1"/>
</dbReference>